<evidence type="ECO:0000256" key="1">
    <source>
        <dbReference type="SAM" id="MobiDB-lite"/>
    </source>
</evidence>
<evidence type="ECO:0000313" key="3">
    <source>
        <dbReference type="Proteomes" id="UP000250140"/>
    </source>
</evidence>
<feature type="region of interest" description="Disordered" evidence="1">
    <location>
        <begin position="32"/>
        <end position="58"/>
    </location>
</feature>
<feature type="non-terminal residue" evidence="2">
    <location>
        <position position="161"/>
    </location>
</feature>
<dbReference type="Proteomes" id="UP000250140">
    <property type="component" value="Unassembled WGS sequence"/>
</dbReference>
<organism evidence="2 3">
    <name type="scientific">Glonium stellatum</name>
    <dbReference type="NCBI Taxonomy" id="574774"/>
    <lineage>
        <taxon>Eukaryota</taxon>
        <taxon>Fungi</taxon>
        <taxon>Dikarya</taxon>
        <taxon>Ascomycota</taxon>
        <taxon>Pezizomycotina</taxon>
        <taxon>Dothideomycetes</taxon>
        <taxon>Pleosporomycetidae</taxon>
        <taxon>Gloniales</taxon>
        <taxon>Gloniaceae</taxon>
        <taxon>Glonium</taxon>
    </lineage>
</organism>
<dbReference type="AlphaFoldDB" id="A0A8E2FD71"/>
<proteinExistence type="predicted"/>
<dbReference type="EMBL" id="KV748565">
    <property type="protein sequence ID" value="OCL14501.1"/>
    <property type="molecule type" value="Genomic_DNA"/>
</dbReference>
<protein>
    <submittedName>
        <fullName evidence="2">Uncharacterized protein</fullName>
    </submittedName>
</protein>
<keyword evidence="3" id="KW-1185">Reference proteome</keyword>
<sequence length="161" mass="17988">MRSFFPHQRATLGRVPAGLNTARTYIRTIGKTRPLSLARKRRSNGPSNKPPPLSHRKLSIDDPSIFFCPSTRGAETGPLRKPPVTISHLLPIALGRESMNGLFEFPAKYRSTPLSFFWAERTPNRPPPTPKGVFPRTRTSYHNLRSRARHLIGGIGVQGRG</sequence>
<reference evidence="2 3" key="1">
    <citation type="journal article" date="2016" name="Nat. Commun.">
        <title>Ectomycorrhizal ecology is imprinted in the genome of the dominant symbiotic fungus Cenococcum geophilum.</title>
        <authorList>
            <consortium name="DOE Joint Genome Institute"/>
            <person name="Peter M."/>
            <person name="Kohler A."/>
            <person name="Ohm R.A."/>
            <person name="Kuo A."/>
            <person name="Krutzmann J."/>
            <person name="Morin E."/>
            <person name="Arend M."/>
            <person name="Barry K.W."/>
            <person name="Binder M."/>
            <person name="Choi C."/>
            <person name="Clum A."/>
            <person name="Copeland A."/>
            <person name="Grisel N."/>
            <person name="Haridas S."/>
            <person name="Kipfer T."/>
            <person name="LaButti K."/>
            <person name="Lindquist E."/>
            <person name="Lipzen A."/>
            <person name="Maire R."/>
            <person name="Meier B."/>
            <person name="Mihaltcheva S."/>
            <person name="Molinier V."/>
            <person name="Murat C."/>
            <person name="Poggeler S."/>
            <person name="Quandt C.A."/>
            <person name="Sperisen C."/>
            <person name="Tritt A."/>
            <person name="Tisserant E."/>
            <person name="Crous P.W."/>
            <person name="Henrissat B."/>
            <person name="Nehls U."/>
            <person name="Egli S."/>
            <person name="Spatafora J.W."/>
            <person name="Grigoriev I.V."/>
            <person name="Martin F.M."/>
        </authorList>
    </citation>
    <scope>NUCLEOTIDE SEQUENCE [LARGE SCALE GENOMIC DNA]</scope>
    <source>
        <strain evidence="2 3">CBS 207.34</strain>
    </source>
</reference>
<gene>
    <name evidence="2" type="ORF">AOQ84DRAFT_27743</name>
</gene>
<name>A0A8E2FD71_9PEZI</name>
<accession>A0A8E2FD71</accession>
<evidence type="ECO:0000313" key="2">
    <source>
        <dbReference type="EMBL" id="OCL14501.1"/>
    </source>
</evidence>